<dbReference type="EMBL" id="JAEHOE010000037">
    <property type="protein sequence ID" value="KAG2493456.1"/>
    <property type="molecule type" value="Genomic_DNA"/>
</dbReference>
<dbReference type="PANTHER" id="PTHR11062:SF268">
    <property type="entry name" value="FAMILY PROTEIN, PUTATIVE, EXPRESSED-RELATED"/>
    <property type="match status" value="1"/>
</dbReference>
<dbReference type="AlphaFoldDB" id="A0A835Y064"/>
<accession>A0A835Y064</accession>
<dbReference type="InterPro" id="IPR040911">
    <property type="entry name" value="Exostosin_GT47"/>
</dbReference>
<feature type="compositionally biased region" description="Basic and acidic residues" evidence="4">
    <location>
        <begin position="203"/>
        <end position="222"/>
    </location>
</feature>
<gene>
    <name evidence="6" type="ORF">HYH03_008273</name>
</gene>
<dbReference type="PANTHER" id="PTHR11062">
    <property type="entry name" value="EXOSTOSIN HEPARAN SULFATE GLYCOSYLTRANSFERASE -RELATED"/>
    <property type="match status" value="1"/>
</dbReference>
<comment type="subcellular location">
    <subcellularLocation>
        <location evidence="1">Golgi apparatus membrane</location>
        <topology evidence="1">Single-pass type II membrane protein</topology>
    </subcellularLocation>
</comment>
<feature type="domain" description="Exostosin GT47" evidence="5">
    <location>
        <begin position="8"/>
        <end position="119"/>
    </location>
</feature>
<proteinExistence type="inferred from homology"/>
<organism evidence="6 7">
    <name type="scientific">Edaphochlamys debaryana</name>
    <dbReference type="NCBI Taxonomy" id="47281"/>
    <lineage>
        <taxon>Eukaryota</taxon>
        <taxon>Viridiplantae</taxon>
        <taxon>Chlorophyta</taxon>
        <taxon>core chlorophytes</taxon>
        <taxon>Chlorophyceae</taxon>
        <taxon>CS clade</taxon>
        <taxon>Chlamydomonadales</taxon>
        <taxon>Chlamydomonadales incertae sedis</taxon>
        <taxon>Edaphochlamys</taxon>
    </lineage>
</organism>
<feature type="region of interest" description="Disordered" evidence="4">
    <location>
        <begin position="203"/>
        <end position="232"/>
    </location>
</feature>
<evidence type="ECO:0000256" key="3">
    <source>
        <dbReference type="ARBA" id="ARBA00023034"/>
    </source>
</evidence>
<dbReference type="Proteomes" id="UP000612055">
    <property type="component" value="Unassembled WGS sequence"/>
</dbReference>
<reference evidence="6" key="1">
    <citation type="journal article" date="2020" name="bioRxiv">
        <title>Comparative genomics of Chlamydomonas.</title>
        <authorList>
            <person name="Craig R.J."/>
            <person name="Hasan A.R."/>
            <person name="Ness R.W."/>
            <person name="Keightley P.D."/>
        </authorList>
    </citation>
    <scope>NUCLEOTIDE SEQUENCE</scope>
    <source>
        <strain evidence="6">CCAP 11/70</strain>
    </source>
</reference>
<comment type="similarity">
    <text evidence="2">Belongs to the glycosyltransferase 47 family.</text>
</comment>
<dbReference type="GO" id="GO:0016757">
    <property type="term" value="F:glycosyltransferase activity"/>
    <property type="evidence" value="ECO:0007669"/>
    <property type="project" value="InterPro"/>
</dbReference>
<evidence type="ECO:0000256" key="4">
    <source>
        <dbReference type="SAM" id="MobiDB-lite"/>
    </source>
</evidence>
<comment type="caution">
    <text evidence="6">The sequence shown here is derived from an EMBL/GenBank/DDBJ whole genome shotgun (WGS) entry which is preliminary data.</text>
</comment>
<protein>
    <recommendedName>
        <fullName evidence="5">Exostosin GT47 domain-containing protein</fullName>
    </recommendedName>
</protein>
<evidence type="ECO:0000259" key="5">
    <source>
        <dbReference type="Pfam" id="PF03016"/>
    </source>
</evidence>
<evidence type="ECO:0000313" key="6">
    <source>
        <dbReference type="EMBL" id="KAG2493456.1"/>
    </source>
</evidence>
<dbReference type="Pfam" id="PF03016">
    <property type="entry name" value="Exostosin_GT47"/>
    <property type="match status" value="1"/>
</dbReference>
<dbReference type="GO" id="GO:0000139">
    <property type="term" value="C:Golgi membrane"/>
    <property type="evidence" value="ECO:0007669"/>
    <property type="project" value="UniProtKB-SubCell"/>
</dbReference>
<dbReference type="OrthoDB" id="522761at2759"/>
<evidence type="ECO:0000256" key="1">
    <source>
        <dbReference type="ARBA" id="ARBA00004323"/>
    </source>
</evidence>
<keyword evidence="3" id="KW-0333">Golgi apparatus</keyword>
<name>A0A835Y064_9CHLO</name>
<evidence type="ECO:0000256" key="2">
    <source>
        <dbReference type="ARBA" id="ARBA00010271"/>
    </source>
</evidence>
<dbReference type="InterPro" id="IPR004263">
    <property type="entry name" value="Exostosin"/>
</dbReference>
<sequence>MYLRGDVGKTRQPHYSRGIRQKLYKLATENHWAEKHRIFIGTKADVPGPYSEHLARSLFCPVMPGDGYAMRMEDAVLHGCLPIIIMDNTHAVFETIIDLDQFSIRIQEDALDERLPQILLAIAPEQIERMQRKLALVWHRFTWAHGALMEAAFKTAIADNLHKRRNASSQAERIPEAHPFQPLTHFPVHLDAMGTLMQALHSRIPDRPDTGGHGRVADRTDGQSEAAEGAPG</sequence>
<evidence type="ECO:0000313" key="7">
    <source>
        <dbReference type="Proteomes" id="UP000612055"/>
    </source>
</evidence>
<keyword evidence="7" id="KW-1185">Reference proteome</keyword>